<sequence length="435" mass="48142">MLKTSYVDVMDVLSEKLYASAAQIVDTASKSIPANTFCIALSDEAETKVLNTINRSAVILQEGLVIDHTDSYCHLVTENGPEPLIIDNNLTHPLTRDMDVTPFVGGCSFMGVTIKNADGQIFGSLCAFDDQFYAYQAHDVEMLQSLAAFFENMLELDQTYRLWRAAEEERQKTMEEKTNLLAILSHEIRTPMNAILNMGEMLQATPLTDTQSRYLSLIHSSGTSLITILNQILDYSKLDSGKMEVLREPFSLRGCLFDVTQLFRVEAGRKNVELHEIVPFSVPDLWIGDENKIRQIMINLLSNALKFTEAGEIRIEAYVSSNREASCEPLSEVKLKHSGEQTSITGSDGAYLNFTVTDTGSGIAPDKQSQLFQAFTQLHTANYVNRYGGTGLGLSICKQLVELMGGKLRLESSSSSGTCFAFNLPMALPEAAWGH</sequence>
<proteinExistence type="predicted"/>
<dbReference type="EMBL" id="JBBKAR010000045">
    <property type="protein sequence ID" value="MEJ8305796.1"/>
    <property type="molecule type" value="Genomic_DNA"/>
</dbReference>
<evidence type="ECO:0000313" key="2">
    <source>
        <dbReference type="Proteomes" id="UP001380953"/>
    </source>
</evidence>
<comment type="caution">
    <text evidence="1">The sequence shown here is derived from an EMBL/GenBank/DDBJ whole genome shotgun (WGS) entry which is preliminary data.</text>
</comment>
<evidence type="ECO:0000313" key="1">
    <source>
        <dbReference type="EMBL" id="MEJ8305796.1"/>
    </source>
</evidence>
<keyword evidence="1" id="KW-0067">ATP-binding</keyword>
<keyword evidence="1" id="KW-0547">Nucleotide-binding</keyword>
<accession>A0ACC6PFV8</accession>
<reference evidence="1" key="1">
    <citation type="submission" date="2024-03" db="EMBL/GenBank/DDBJ databases">
        <title>Whole genome sequecning of epiphytes from Marcgravia umbellata leaves.</title>
        <authorList>
            <person name="Kumar G."/>
            <person name="Savka M.A."/>
        </authorList>
    </citation>
    <scope>NUCLEOTIDE SEQUENCE</scope>
    <source>
        <strain evidence="1">RIT_BL5</strain>
    </source>
</reference>
<organism evidence="1 2">
    <name type="scientific">Saccharibacillus sacchari</name>
    <dbReference type="NCBI Taxonomy" id="456493"/>
    <lineage>
        <taxon>Bacteria</taxon>
        <taxon>Bacillati</taxon>
        <taxon>Bacillota</taxon>
        <taxon>Bacilli</taxon>
        <taxon>Bacillales</taxon>
        <taxon>Paenibacillaceae</taxon>
        <taxon>Saccharibacillus</taxon>
    </lineage>
</organism>
<protein>
    <submittedName>
        <fullName evidence="1">ATP-binding protein</fullName>
    </submittedName>
</protein>
<dbReference type="Proteomes" id="UP001380953">
    <property type="component" value="Unassembled WGS sequence"/>
</dbReference>
<name>A0ACC6PFV8_9BACL</name>
<gene>
    <name evidence="1" type="ORF">WKI47_17945</name>
</gene>
<keyword evidence="2" id="KW-1185">Reference proteome</keyword>